<evidence type="ECO:0000313" key="2">
    <source>
        <dbReference type="Proteomes" id="UP001354989"/>
    </source>
</evidence>
<reference evidence="1 2" key="1">
    <citation type="submission" date="2021-12" db="EMBL/GenBank/DDBJ databases">
        <title>Genome sequencing of bacteria with rrn-lacking chromosome and rrn-plasmid.</title>
        <authorList>
            <person name="Anda M."/>
            <person name="Iwasaki W."/>
        </authorList>
    </citation>
    <scope>NUCLEOTIDE SEQUENCE [LARGE SCALE GENOMIC DNA]</scope>
    <source>
        <strain evidence="1 2">NBRC 101262</strain>
    </source>
</reference>
<protein>
    <recommendedName>
        <fullName evidence="3">ACT domain-containing protein</fullName>
    </recommendedName>
</protein>
<gene>
    <name evidence="1" type="ORF">PEPS_20250</name>
</gene>
<evidence type="ECO:0000313" key="1">
    <source>
        <dbReference type="EMBL" id="BDC99744.1"/>
    </source>
</evidence>
<keyword evidence="2" id="KW-1185">Reference proteome</keyword>
<sequence>MEKQFWITLFADSSDETLAQITTAFVGKSINIGQLRAQSSLLPTLMQYDIEVSVKPEALKDLKKMLNNASTVHKLLTYEAKDRNAPKIKDKIKDTLKTVARRKQSYLNMRVGA</sequence>
<dbReference type="EMBL" id="AP025292">
    <property type="protein sequence ID" value="BDC99744.1"/>
    <property type="molecule type" value="Genomic_DNA"/>
</dbReference>
<dbReference type="RefSeq" id="WP_332919901.1">
    <property type="nucleotide sequence ID" value="NZ_AP025292.1"/>
</dbReference>
<proteinExistence type="predicted"/>
<dbReference type="Proteomes" id="UP001354989">
    <property type="component" value="Chromosome"/>
</dbReference>
<evidence type="ECO:0008006" key="3">
    <source>
        <dbReference type="Google" id="ProtNLM"/>
    </source>
</evidence>
<accession>A0ABM7VFJ2</accession>
<name>A0ABM7VFJ2_9BACT</name>
<organism evidence="1 2">
    <name type="scientific">Persicobacter psychrovividus</name>
    <dbReference type="NCBI Taxonomy" id="387638"/>
    <lineage>
        <taxon>Bacteria</taxon>
        <taxon>Pseudomonadati</taxon>
        <taxon>Bacteroidota</taxon>
        <taxon>Cytophagia</taxon>
        <taxon>Cytophagales</taxon>
        <taxon>Persicobacteraceae</taxon>
        <taxon>Persicobacter</taxon>
    </lineage>
</organism>